<comment type="caution">
    <text evidence="1">The sequence shown here is derived from an EMBL/GenBank/DDBJ whole genome shotgun (WGS) entry which is preliminary data.</text>
</comment>
<organism evidence="1 2">
    <name type="scientific">Bursaphelenchus xylophilus</name>
    <name type="common">Pinewood nematode worm</name>
    <name type="synonym">Aphelenchoides xylophilus</name>
    <dbReference type="NCBI Taxonomy" id="6326"/>
    <lineage>
        <taxon>Eukaryota</taxon>
        <taxon>Metazoa</taxon>
        <taxon>Ecdysozoa</taxon>
        <taxon>Nematoda</taxon>
        <taxon>Chromadorea</taxon>
        <taxon>Rhabditida</taxon>
        <taxon>Tylenchina</taxon>
        <taxon>Tylenchomorpha</taxon>
        <taxon>Aphelenchoidea</taxon>
        <taxon>Aphelenchoididae</taxon>
        <taxon>Bursaphelenchus</taxon>
    </lineage>
</organism>
<dbReference type="EMBL" id="CAJFCV020000001">
    <property type="protein sequence ID" value="CAG9088746.1"/>
    <property type="molecule type" value="Genomic_DNA"/>
</dbReference>
<accession>A0A811K9F9</accession>
<evidence type="ECO:0000313" key="2">
    <source>
        <dbReference type="Proteomes" id="UP000659654"/>
    </source>
</evidence>
<name>A0A811K9F9_BURXY</name>
<keyword evidence="2" id="KW-1185">Reference proteome</keyword>
<proteinExistence type="predicted"/>
<gene>
    <name evidence="1" type="ORF">BXYJ_LOCUS2520</name>
</gene>
<sequence>MVETENQRFKHHEIFPSSDQWTSLEHISRPSYFNYANIDPGRHPYMVETENQRFKHHGMYFIKPSSDQWTFLEHISRPNYFNYANIDPGRHPYIVETENQRFKHHGIAPRLLHCMRNKKKIKKKI</sequence>
<protein>
    <submittedName>
        <fullName evidence="1">(pine wood nematode) hypothetical protein</fullName>
    </submittedName>
</protein>
<dbReference type="Proteomes" id="UP000582659">
    <property type="component" value="Unassembled WGS sequence"/>
</dbReference>
<dbReference type="Proteomes" id="UP000659654">
    <property type="component" value="Unassembled WGS sequence"/>
</dbReference>
<dbReference type="EMBL" id="CAJFDI010000001">
    <property type="protein sequence ID" value="CAD5211621.1"/>
    <property type="molecule type" value="Genomic_DNA"/>
</dbReference>
<reference evidence="1" key="1">
    <citation type="submission" date="2020-09" db="EMBL/GenBank/DDBJ databases">
        <authorList>
            <person name="Kikuchi T."/>
        </authorList>
    </citation>
    <scope>NUCLEOTIDE SEQUENCE</scope>
    <source>
        <strain evidence="1">Ka4C1</strain>
    </source>
</reference>
<dbReference type="AlphaFoldDB" id="A0A811K9F9"/>
<evidence type="ECO:0000313" key="1">
    <source>
        <dbReference type="EMBL" id="CAD5211621.1"/>
    </source>
</evidence>